<keyword evidence="1" id="KW-0812">Transmembrane</keyword>
<gene>
    <name evidence="2" type="ORF">Tco_0747455</name>
</gene>
<evidence type="ECO:0000313" key="2">
    <source>
        <dbReference type="EMBL" id="GJS80914.1"/>
    </source>
</evidence>
<keyword evidence="1" id="KW-0472">Membrane</keyword>
<accession>A0ABQ4YSR9</accession>
<sequence length="202" mass="21196">MKVMGKILVPDGLTFSQGDGMLALEMIRDGPIDAANIDSNGGNKSKLYYQFGIGLYRIGDGKGTKKALKDCLKEPFRECGVVHADEPKNIISKSTLLKHVPVAGGLALGLTYGCLSKLKLLKHVAVAGGLAVGVACTMIFSWEKLDEIREFSGGLKKAGEVGESIEKMTVTCKDSYPTGTASVVVGIVGAAFLIGLKKSSSG</sequence>
<proteinExistence type="predicted"/>
<dbReference type="EMBL" id="BQNB010010708">
    <property type="protein sequence ID" value="GJS80914.1"/>
    <property type="molecule type" value="Genomic_DNA"/>
</dbReference>
<evidence type="ECO:0000313" key="3">
    <source>
        <dbReference type="Proteomes" id="UP001151760"/>
    </source>
</evidence>
<reference evidence="2" key="2">
    <citation type="submission" date="2022-01" db="EMBL/GenBank/DDBJ databases">
        <authorList>
            <person name="Yamashiro T."/>
            <person name="Shiraishi A."/>
            <person name="Satake H."/>
            <person name="Nakayama K."/>
        </authorList>
    </citation>
    <scope>NUCLEOTIDE SEQUENCE</scope>
</reference>
<name>A0ABQ4YSR9_9ASTR</name>
<keyword evidence="3" id="KW-1185">Reference proteome</keyword>
<protein>
    <submittedName>
        <fullName evidence="2">Uncharacterized protein</fullName>
    </submittedName>
</protein>
<feature type="transmembrane region" description="Helical" evidence="1">
    <location>
        <begin position="176"/>
        <end position="196"/>
    </location>
</feature>
<keyword evidence="1" id="KW-1133">Transmembrane helix</keyword>
<evidence type="ECO:0000256" key="1">
    <source>
        <dbReference type="SAM" id="Phobius"/>
    </source>
</evidence>
<organism evidence="2 3">
    <name type="scientific">Tanacetum coccineum</name>
    <dbReference type="NCBI Taxonomy" id="301880"/>
    <lineage>
        <taxon>Eukaryota</taxon>
        <taxon>Viridiplantae</taxon>
        <taxon>Streptophyta</taxon>
        <taxon>Embryophyta</taxon>
        <taxon>Tracheophyta</taxon>
        <taxon>Spermatophyta</taxon>
        <taxon>Magnoliopsida</taxon>
        <taxon>eudicotyledons</taxon>
        <taxon>Gunneridae</taxon>
        <taxon>Pentapetalae</taxon>
        <taxon>asterids</taxon>
        <taxon>campanulids</taxon>
        <taxon>Asterales</taxon>
        <taxon>Asteraceae</taxon>
        <taxon>Asteroideae</taxon>
        <taxon>Anthemideae</taxon>
        <taxon>Anthemidinae</taxon>
        <taxon>Tanacetum</taxon>
    </lineage>
</organism>
<reference evidence="2" key="1">
    <citation type="journal article" date="2022" name="Int. J. Mol. Sci.">
        <title>Draft Genome of Tanacetum Coccineum: Genomic Comparison of Closely Related Tanacetum-Family Plants.</title>
        <authorList>
            <person name="Yamashiro T."/>
            <person name="Shiraishi A."/>
            <person name="Nakayama K."/>
            <person name="Satake H."/>
        </authorList>
    </citation>
    <scope>NUCLEOTIDE SEQUENCE</scope>
</reference>
<feature type="transmembrane region" description="Helical" evidence="1">
    <location>
        <begin position="124"/>
        <end position="142"/>
    </location>
</feature>
<dbReference type="Proteomes" id="UP001151760">
    <property type="component" value="Unassembled WGS sequence"/>
</dbReference>
<comment type="caution">
    <text evidence="2">The sequence shown here is derived from an EMBL/GenBank/DDBJ whole genome shotgun (WGS) entry which is preliminary data.</text>
</comment>